<sequence>MKVRLSDDARNFLREEARYLRRHSPIAAKRLLSRISEARTNLSRFPQIGAQSDWSSVPRTRRLVLDEYVLLYEVDDEGVAITSIRHGRMRPEIPDLEDDFDYEAGDEEG</sequence>
<evidence type="ECO:0000256" key="1">
    <source>
        <dbReference type="ARBA" id="ARBA00006226"/>
    </source>
</evidence>
<organism evidence="3 4">
    <name type="scientific">Chelatococcus sambhunathii</name>
    <dbReference type="NCBI Taxonomy" id="363953"/>
    <lineage>
        <taxon>Bacteria</taxon>
        <taxon>Pseudomonadati</taxon>
        <taxon>Pseudomonadota</taxon>
        <taxon>Alphaproteobacteria</taxon>
        <taxon>Hyphomicrobiales</taxon>
        <taxon>Chelatococcaceae</taxon>
        <taxon>Chelatococcus</taxon>
    </lineage>
</organism>
<protein>
    <submittedName>
        <fullName evidence="3">Type II toxin-antitoxin system RelE/ParE family toxin</fullName>
    </submittedName>
</protein>
<dbReference type="RefSeq" id="WP_309393974.1">
    <property type="nucleotide sequence ID" value="NZ_JADBEO010000047.1"/>
</dbReference>
<dbReference type="InterPro" id="IPR007712">
    <property type="entry name" value="RelE/ParE_toxin"/>
</dbReference>
<dbReference type="PANTHER" id="PTHR33755">
    <property type="entry name" value="TOXIN PARE1-RELATED"/>
    <property type="match status" value="1"/>
</dbReference>
<gene>
    <name evidence="3" type="ORF">IHQ68_17010</name>
</gene>
<evidence type="ECO:0000313" key="4">
    <source>
        <dbReference type="Proteomes" id="UP001181622"/>
    </source>
</evidence>
<keyword evidence="2" id="KW-1277">Toxin-antitoxin system</keyword>
<comment type="caution">
    <text evidence="3">The sequence shown here is derived from an EMBL/GenBank/DDBJ whole genome shotgun (WGS) entry which is preliminary data.</text>
</comment>
<accession>A0ABU1DJY2</accession>
<keyword evidence="4" id="KW-1185">Reference proteome</keyword>
<proteinExistence type="inferred from homology"/>
<evidence type="ECO:0000256" key="2">
    <source>
        <dbReference type="ARBA" id="ARBA00022649"/>
    </source>
</evidence>
<comment type="similarity">
    <text evidence="1">Belongs to the RelE toxin family.</text>
</comment>
<dbReference type="Gene3D" id="3.30.2310.20">
    <property type="entry name" value="RelE-like"/>
    <property type="match status" value="1"/>
</dbReference>
<reference evidence="3" key="1">
    <citation type="submission" date="2020-10" db="EMBL/GenBank/DDBJ databases">
        <authorList>
            <person name="Abbas A."/>
            <person name="Razzaq R."/>
            <person name="Waqas M."/>
            <person name="Abbas N."/>
            <person name="Nielsen T.K."/>
            <person name="Hansen L.H."/>
            <person name="Hussain S."/>
            <person name="Shahid M."/>
        </authorList>
    </citation>
    <scope>NUCLEOTIDE SEQUENCE</scope>
    <source>
        <strain evidence="3">S14</strain>
    </source>
</reference>
<dbReference type="Proteomes" id="UP001181622">
    <property type="component" value="Unassembled WGS sequence"/>
</dbReference>
<dbReference type="PANTHER" id="PTHR33755:SF7">
    <property type="entry name" value="TOXIN MODULE OF TOXIN-ANTITOXIN SYSTEM RELE_STBE FAMILY"/>
    <property type="match status" value="1"/>
</dbReference>
<dbReference type="EMBL" id="JADBEO010000047">
    <property type="protein sequence ID" value="MDR4308320.1"/>
    <property type="molecule type" value="Genomic_DNA"/>
</dbReference>
<dbReference type="InterPro" id="IPR035093">
    <property type="entry name" value="RelE/ParE_toxin_dom_sf"/>
</dbReference>
<dbReference type="Pfam" id="PF05016">
    <property type="entry name" value="ParE_toxin"/>
    <property type="match status" value="1"/>
</dbReference>
<evidence type="ECO:0000313" key="3">
    <source>
        <dbReference type="EMBL" id="MDR4308320.1"/>
    </source>
</evidence>
<name>A0ABU1DJY2_9HYPH</name>
<dbReference type="InterPro" id="IPR051803">
    <property type="entry name" value="TA_system_RelE-like_toxin"/>
</dbReference>